<evidence type="ECO:0000256" key="1">
    <source>
        <dbReference type="ARBA" id="ARBA00006484"/>
    </source>
</evidence>
<sequence>MSESKSPAPKSPAIDLTGKVAIVTGAASGIGRATSKLYAAAGAAVVCCDKAETVAETEAEIRAAGGRAVSMTMDAGAEADVAAAVALATDSFGGLDIFYANAGISNFGGPTDFFDHTPEQWSEILRINLIGPFLAIKHAVPAMEARGGGAIVATASVAGLRANAGPTPYSASKAGVINLVQTAAQELIGKNIRINAICPGLIETGMTRYAYDYARAKGREDKIGQLNPMKRGGEPEEIAGMALFLVSDLASYVNGQAMAVDGGLSSTHPFVPGGRPTAAMRKASAGDLDTMKAARPAE</sequence>
<evidence type="ECO:0000256" key="2">
    <source>
        <dbReference type="ARBA" id="ARBA00023002"/>
    </source>
</evidence>
<dbReference type="PANTHER" id="PTHR24321">
    <property type="entry name" value="DEHYDROGENASES, SHORT CHAIN"/>
    <property type="match status" value="1"/>
</dbReference>
<dbReference type="CDD" id="cd05233">
    <property type="entry name" value="SDR_c"/>
    <property type="match status" value="1"/>
</dbReference>
<gene>
    <name evidence="4" type="ORF">SAMN05444336_10338</name>
</gene>
<keyword evidence="5" id="KW-1185">Reference proteome</keyword>
<accession>A0A1H2Y7Q2</accession>
<evidence type="ECO:0000313" key="4">
    <source>
        <dbReference type="EMBL" id="SDX01232.1"/>
    </source>
</evidence>
<comment type="similarity">
    <text evidence="1">Belongs to the short-chain dehydrogenases/reductases (SDR) family.</text>
</comment>
<dbReference type="PRINTS" id="PR00080">
    <property type="entry name" value="SDRFAMILY"/>
</dbReference>
<evidence type="ECO:0000256" key="3">
    <source>
        <dbReference type="SAM" id="MobiDB-lite"/>
    </source>
</evidence>
<feature type="compositionally biased region" description="Basic and acidic residues" evidence="3">
    <location>
        <begin position="289"/>
        <end position="298"/>
    </location>
</feature>
<dbReference type="EMBL" id="FNMZ01000003">
    <property type="protein sequence ID" value="SDX01232.1"/>
    <property type="molecule type" value="Genomic_DNA"/>
</dbReference>
<evidence type="ECO:0000313" key="5">
    <source>
        <dbReference type="Proteomes" id="UP000199118"/>
    </source>
</evidence>
<reference evidence="4 5" key="1">
    <citation type="submission" date="2016-10" db="EMBL/GenBank/DDBJ databases">
        <authorList>
            <person name="de Groot N.N."/>
        </authorList>
    </citation>
    <scope>NUCLEOTIDE SEQUENCE [LARGE SCALE GENOMIC DNA]</scope>
    <source>
        <strain evidence="4 5">DSM 17890</strain>
    </source>
</reference>
<dbReference type="SUPFAM" id="SSF51735">
    <property type="entry name" value="NAD(P)-binding Rossmann-fold domains"/>
    <property type="match status" value="1"/>
</dbReference>
<keyword evidence="2" id="KW-0560">Oxidoreductase</keyword>
<dbReference type="PANTHER" id="PTHR24321:SF15">
    <property type="entry name" value="OXIDOREDUCTASE UCPA"/>
    <property type="match status" value="1"/>
</dbReference>
<dbReference type="GO" id="GO:0016491">
    <property type="term" value="F:oxidoreductase activity"/>
    <property type="evidence" value="ECO:0007669"/>
    <property type="project" value="UniProtKB-KW"/>
</dbReference>
<dbReference type="STRING" id="356660.SAMN05444336_10338"/>
<protein>
    <submittedName>
        <fullName evidence="4">NAD(P)-dependent dehydrogenase, short-chain alcohol dehydrogenase family</fullName>
    </submittedName>
</protein>
<dbReference type="FunFam" id="3.40.50.720:FF:000084">
    <property type="entry name" value="Short-chain dehydrogenase reductase"/>
    <property type="match status" value="1"/>
</dbReference>
<dbReference type="InterPro" id="IPR036291">
    <property type="entry name" value="NAD(P)-bd_dom_sf"/>
</dbReference>
<feature type="region of interest" description="Disordered" evidence="3">
    <location>
        <begin position="271"/>
        <end position="298"/>
    </location>
</feature>
<dbReference type="PRINTS" id="PR00081">
    <property type="entry name" value="GDHRDH"/>
</dbReference>
<dbReference type="OrthoDB" id="9797020at2"/>
<organism evidence="4 5">
    <name type="scientific">Albimonas donghaensis</name>
    <dbReference type="NCBI Taxonomy" id="356660"/>
    <lineage>
        <taxon>Bacteria</taxon>
        <taxon>Pseudomonadati</taxon>
        <taxon>Pseudomonadota</taxon>
        <taxon>Alphaproteobacteria</taxon>
        <taxon>Rhodobacterales</taxon>
        <taxon>Paracoccaceae</taxon>
        <taxon>Albimonas</taxon>
    </lineage>
</organism>
<dbReference type="AlphaFoldDB" id="A0A1H2Y7Q2"/>
<dbReference type="Pfam" id="PF13561">
    <property type="entry name" value="adh_short_C2"/>
    <property type="match status" value="1"/>
</dbReference>
<dbReference type="InterPro" id="IPR002347">
    <property type="entry name" value="SDR_fam"/>
</dbReference>
<name>A0A1H2Y7Q2_9RHOB</name>
<dbReference type="NCBIfam" id="NF005559">
    <property type="entry name" value="PRK07231.1"/>
    <property type="match status" value="1"/>
</dbReference>
<dbReference type="RefSeq" id="WP_092681139.1">
    <property type="nucleotide sequence ID" value="NZ_FNMZ01000003.1"/>
</dbReference>
<dbReference type="Gene3D" id="3.40.50.720">
    <property type="entry name" value="NAD(P)-binding Rossmann-like Domain"/>
    <property type="match status" value="1"/>
</dbReference>
<proteinExistence type="inferred from homology"/>
<dbReference type="Proteomes" id="UP000199118">
    <property type="component" value="Unassembled WGS sequence"/>
</dbReference>